<reference evidence="8" key="2">
    <citation type="submission" date="2017-06" db="EMBL/GenBank/DDBJ databases">
        <title>WGS assembly of Brachypodium distachyon.</title>
        <authorList>
            <consortium name="The International Brachypodium Initiative"/>
            <person name="Lucas S."/>
            <person name="Harmon-Smith M."/>
            <person name="Lail K."/>
            <person name="Tice H."/>
            <person name="Grimwood J."/>
            <person name="Bruce D."/>
            <person name="Barry K."/>
            <person name="Shu S."/>
            <person name="Lindquist E."/>
            <person name="Wang M."/>
            <person name="Pitluck S."/>
            <person name="Vogel J.P."/>
            <person name="Garvin D.F."/>
            <person name="Mockler T.C."/>
            <person name="Schmutz J."/>
            <person name="Rokhsar D."/>
            <person name="Bevan M.W."/>
        </authorList>
    </citation>
    <scope>NUCLEOTIDE SEQUENCE</scope>
    <source>
        <strain evidence="8">Bd21</strain>
    </source>
</reference>
<evidence type="ECO:0000313" key="8">
    <source>
        <dbReference type="EMBL" id="PNT65270.1"/>
    </source>
</evidence>
<dbReference type="EMBL" id="CM000883">
    <property type="protein sequence ID" value="PNT65270.1"/>
    <property type="molecule type" value="Genomic_DNA"/>
</dbReference>
<dbReference type="GO" id="GO:0012505">
    <property type="term" value="C:endomembrane system"/>
    <property type="evidence" value="ECO:0007669"/>
    <property type="project" value="UniProtKB-SubCell"/>
</dbReference>
<reference evidence="8 9" key="1">
    <citation type="journal article" date="2010" name="Nature">
        <title>Genome sequencing and analysis of the model grass Brachypodium distachyon.</title>
        <authorList>
            <consortium name="International Brachypodium Initiative"/>
        </authorList>
    </citation>
    <scope>NUCLEOTIDE SEQUENCE [LARGE SCALE GENOMIC DNA]</scope>
    <source>
        <strain evidence="8">Bd21</strain>
        <strain evidence="9">cv. Bd21</strain>
    </source>
</reference>
<keyword evidence="10" id="KW-1185">Reference proteome</keyword>
<protein>
    <submittedName>
        <fullName evidence="8 9">Uncharacterized protein</fullName>
    </submittedName>
</protein>
<evidence type="ECO:0000313" key="9">
    <source>
        <dbReference type="EnsemblPlants" id="PNT65270"/>
    </source>
</evidence>
<evidence type="ECO:0000256" key="7">
    <source>
        <dbReference type="SAM" id="Phobius"/>
    </source>
</evidence>
<evidence type="ECO:0000256" key="5">
    <source>
        <dbReference type="ARBA" id="ARBA00023136"/>
    </source>
</evidence>
<dbReference type="PANTHER" id="PTHR31769">
    <property type="entry name" value="OS07G0462200 PROTEIN-RELATED"/>
    <property type="match status" value="1"/>
</dbReference>
<keyword evidence="3" id="KW-0732">Signal</keyword>
<evidence type="ECO:0000256" key="4">
    <source>
        <dbReference type="ARBA" id="ARBA00022989"/>
    </source>
</evidence>
<organism evidence="8">
    <name type="scientific">Brachypodium distachyon</name>
    <name type="common">Purple false brome</name>
    <name type="synonym">Trachynia distachya</name>
    <dbReference type="NCBI Taxonomy" id="15368"/>
    <lineage>
        <taxon>Eukaryota</taxon>
        <taxon>Viridiplantae</taxon>
        <taxon>Streptophyta</taxon>
        <taxon>Embryophyta</taxon>
        <taxon>Tracheophyta</taxon>
        <taxon>Spermatophyta</taxon>
        <taxon>Magnoliopsida</taxon>
        <taxon>Liliopsida</taxon>
        <taxon>Poales</taxon>
        <taxon>Poaceae</taxon>
        <taxon>BOP clade</taxon>
        <taxon>Pooideae</taxon>
        <taxon>Stipodae</taxon>
        <taxon>Brachypodieae</taxon>
        <taxon>Brachypodium</taxon>
    </lineage>
</organism>
<dbReference type="Gramene" id="PNT65270">
    <property type="protein sequence ID" value="PNT65270"/>
    <property type="gene ID" value="BRADI_4g39526v3"/>
</dbReference>
<reference evidence="9" key="3">
    <citation type="submission" date="2018-08" db="UniProtKB">
        <authorList>
            <consortium name="EnsemblPlants"/>
        </authorList>
    </citation>
    <scope>IDENTIFICATION</scope>
    <source>
        <strain evidence="9">cv. Bd21</strain>
    </source>
</reference>
<feature type="transmembrane region" description="Helical" evidence="7">
    <location>
        <begin position="89"/>
        <end position="109"/>
    </location>
</feature>
<dbReference type="OrthoDB" id="694597at2759"/>
<accession>A0A2K2CTB1</accession>
<dbReference type="Proteomes" id="UP000008810">
    <property type="component" value="Chromosome 4"/>
</dbReference>
<dbReference type="STRING" id="15368.A0A2K2CTB1"/>
<dbReference type="InterPro" id="IPR009606">
    <property type="entry name" value="DEAL/Modifying_wall_lignin1/2"/>
</dbReference>
<keyword evidence="4 7" id="KW-1133">Transmembrane helix</keyword>
<dbReference type="RefSeq" id="XP_024318910.1">
    <property type="nucleotide sequence ID" value="XM_024463142.1"/>
</dbReference>
<sequence length="238" mass="24569">MVEKHVLVICVAVAALALAAAALGILGEATKSKSFVRYDGANCVYRRTPAFGCGVAAAAALLTGQLVLTAATGCWDRCRTRRSDHRRTSAVFSSILSWFLAILAASAFVVGAVRNESGERRPRGDVAAAYYQCTVLVAGVFAGGSFLSLLAAAVGIASYLGIERAAAGSAPSSPPWSDKGGSAVAMGLGQPRSSLQVRHGPPGQGCLTDCSTSSGSVGARTVLELFEDERRAGYMLHE</sequence>
<dbReference type="EnsemblPlants" id="PNT65270">
    <property type="protein sequence ID" value="PNT65270"/>
    <property type="gene ID" value="BRADI_4g39526v3"/>
</dbReference>
<keyword evidence="2 7" id="KW-0812">Transmembrane</keyword>
<keyword evidence="5 7" id="KW-0472">Membrane</keyword>
<dbReference type="Pfam" id="PF06749">
    <property type="entry name" value="DUF1218"/>
    <property type="match status" value="1"/>
</dbReference>
<gene>
    <name evidence="9" type="primary">LOC112272422</name>
    <name evidence="8" type="ORF">BRADI_4g39526v3</name>
</gene>
<evidence type="ECO:0000256" key="3">
    <source>
        <dbReference type="ARBA" id="ARBA00022729"/>
    </source>
</evidence>
<evidence type="ECO:0000256" key="6">
    <source>
        <dbReference type="ARBA" id="ARBA00029467"/>
    </source>
</evidence>
<comment type="subcellular location">
    <subcellularLocation>
        <location evidence="1">Endomembrane system</location>
        <topology evidence="1">Multi-pass membrane protein</topology>
    </subcellularLocation>
</comment>
<evidence type="ECO:0000313" key="10">
    <source>
        <dbReference type="Proteomes" id="UP000008810"/>
    </source>
</evidence>
<evidence type="ECO:0000256" key="1">
    <source>
        <dbReference type="ARBA" id="ARBA00004127"/>
    </source>
</evidence>
<dbReference type="GeneID" id="112272422"/>
<dbReference type="AlphaFoldDB" id="A0A2K2CTB1"/>
<evidence type="ECO:0000256" key="2">
    <source>
        <dbReference type="ARBA" id="ARBA00022692"/>
    </source>
</evidence>
<feature type="transmembrane region" description="Helical" evidence="7">
    <location>
        <begin position="48"/>
        <end position="68"/>
    </location>
</feature>
<name>A0A2K2CTB1_BRADI</name>
<comment type="similarity">
    <text evidence="6">Belongs to the DESIGUAL family.</text>
</comment>
<dbReference type="InterPro" id="IPR052222">
    <property type="entry name" value="DESIGUAL"/>
</dbReference>
<proteinExistence type="inferred from homology"/>
<feature type="transmembrane region" description="Helical" evidence="7">
    <location>
        <begin position="129"/>
        <end position="162"/>
    </location>
</feature>